<dbReference type="SUPFAM" id="SSF75005">
    <property type="entry name" value="Arabinanase/levansucrase/invertase"/>
    <property type="match status" value="1"/>
</dbReference>
<dbReference type="GO" id="GO:0005975">
    <property type="term" value="P:carbohydrate metabolic process"/>
    <property type="evidence" value="ECO:0007669"/>
    <property type="project" value="InterPro"/>
</dbReference>
<gene>
    <name evidence="8" type="ORF">DHW61_16125</name>
</gene>
<dbReference type="InterPro" id="IPR051795">
    <property type="entry name" value="Glycosyl_Hydrlase_43"/>
</dbReference>
<organism evidence="8 9">
    <name type="scientific">Lachnoclostridium phytofermentans</name>
    <dbReference type="NCBI Taxonomy" id="66219"/>
    <lineage>
        <taxon>Bacteria</taxon>
        <taxon>Bacillati</taxon>
        <taxon>Bacillota</taxon>
        <taxon>Clostridia</taxon>
        <taxon>Lachnospirales</taxon>
        <taxon>Lachnospiraceae</taxon>
    </lineage>
</organism>
<feature type="domain" description="Beta-xylosidase C-terminal Concanavalin A-like" evidence="7">
    <location>
        <begin position="313"/>
        <end position="509"/>
    </location>
</feature>
<dbReference type="GO" id="GO:0004553">
    <property type="term" value="F:hydrolase activity, hydrolyzing O-glycosyl compounds"/>
    <property type="evidence" value="ECO:0007669"/>
    <property type="project" value="InterPro"/>
</dbReference>
<dbReference type="EMBL" id="DPVV01000529">
    <property type="protein sequence ID" value="HCL03908.1"/>
    <property type="molecule type" value="Genomic_DNA"/>
</dbReference>
<evidence type="ECO:0000256" key="4">
    <source>
        <dbReference type="PIRSR" id="PIRSR606710-1"/>
    </source>
</evidence>
<keyword evidence="3 6" id="KW-0326">Glycosidase</keyword>
<dbReference type="Pfam" id="PF17851">
    <property type="entry name" value="GH43_C2"/>
    <property type="match status" value="1"/>
</dbReference>
<comment type="caution">
    <text evidence="8">The sequence shown here is derived from an EMBL/GenBank/DDBJ whole genome shotgun (WGS) entry which is preliminary data.</text>
</comment>
<reference evidence="8 9" key="1">
    <citation type="journal article" date="2018" name="Nat. Biotechnol.">
        <title>A standardized bacterial taxonomy based on genome phylogeny substantially revises the tree of life.</title>
        <authorList>
            <person name="Parks D.H."/>
            <person name="Chuvochina M."/>
            <person name="Waite D.W."/>
            <person name="Rinke C."/>
            <person name="Skarshewski A."/>
            <person name="Chaumeil P.A."/>
            <person name="Hugenholtz P."/>
        </authorList>
    </citation>
    <scope>NUCLEOTIDE SEQUENCE [LARGE SCALE GENOMIC DNA]</scope>
    <source>
        <strain evidence="8">UBA11728</strain>
    </source>
</reference>
<dbReference type="Pfam" id="PF04616">
    <property type="entry name" value="Glyco_hydro_43"/>
    <property type="match status" value="1"/>
</dbReference>
<dbReference type="Proteomes" id="UP000262969">
    <property type="component" value="Unassembled WGS sequence"/>
</dbReference>
<dbReference type="InterPro" id="IPR013320">
    <property type="entry name" value="ConA-like_dom_sf"/>
</dbReference>
<comment type="similarity">
    <text evidence="1 6">Belongs to the glycosyl hydrolase 43 family.</text>
</comment>
<evidence type="ECO:0000313" key="9">
    <source>
        <dbReference type="Proteomes" id="UP000262969"/>
    </source>
</evidence>
<accession>A0A3D2XC49</accession>
<keyword evidence="2 6" id="KW-0378">Hydrolase</keyword>
<feature type="active site" description="Proton acceptor" evidence="4">
    <location>
        <position position="13"/>
    </location>
</feature>
<dbReference type="InterPro" id="IPR041542">
    <property type="entry name" value="GH43_C2"/>
</dbReference>
<dbReference type="AlphaFoldDB" id="A0A3D2XC49"/>
<evidence type="ECO:0000259" key="7">
    <source>
        <dbReference type="Pfam" id="PF17851"/>
    </source>
</evidence>
<feature type="site" description="Important for catalytic activity, responsible for pKa modulation of the active site Glu and correct orientation of both the proton donor and substrate" evidence="5">
    <location>
        <position position="123"/>
    </location>
</feature>
<proteinExistence type="inferred from homology"/>
<dbReference type="InterPro" id="IPR006710">
    <property type="entry name" value="Glyco_hydro_43"/>
</dbReference>
<sequence length="509" mass="58658">METNPILRLDYPDPDVIRVDDTYYMVSTTMHFMPGCEILRSYDLIHWEHASFVYEVLDSTPAQRLQDEDNIYGKGMWAATFRYNKGFFYILFVANDTRKTYLYTSKQVIGPWKKQHVEGFYHDASLLFDDDDRVYIVYGNKQIFITELREDLLGPKLDGLHRMIISEDWNPILGYEGSHIYKIHNKYYIFLIHSDAKEWKRIEACFVSDSLDGTFIGGDILNDDMGYRNQGVAQGGIVDTKDGEWYAILFQDRGAVGRIPVLVPVTWKNDYPVFGEDGKVPKEITTNSHNLKYIYQPLVGSDDFIYDFNGMGKDKLKSFWQWNHEPDSNSWFIDQEKNGYCIRTQKLAKDMTQTNNTLTQRMKFPSCAAFVTVDGAKLNDGDFAGIGALQGCFGMIALTRENGKYYISMQARKAPNTSLGQESENAHGVEYARIPVESSEVTLKLSVDFMNQKDEATFYYLTENGFIQLGIVHSLYFKLDHFAGCRFALFTYSTNQYGGIARFQNFVYE</sequence>
<dbReference type="InterPro" id="IPR023296">
    <property type="entry name" value="Glyco_hydro_beta-prop_sf"/>
</dbReference>
<evidence type="ECO:0000256" key="1">
    <source>
        <dbReference type="ARBA" id="ARBA00009865"/>
    </source>
</evidence>
<dbReference type="PANTHER" id="PTHR42812:SF15">
    <property type="entry name" value="HYDROLASE, PUTATIVE (AFU_ORTHOLOGUE AFUA_2G00930)-RELATED"/>
    <property type="match status" value="1"/>
</dbReference>
<evidence type="ECO:0000256" key="5">
    <source>
        <dbReference type="PIRSR" id="PIRSR606710-2"/>
    </source>
</evidence>
<dbReference type="SUPFAM" id="SSF49899">
    <property type="entry name" value="Concanavalin A-like lectins/glucanases"/>
    <property type="match status" value="1"/>
</dbReference>
<evidence type="ECO:0000256" key="6">
    <source>
        <dbReference type="RuleBase" id="RU361187"/>
    </source>
</evidence>
<name>A0A3D2XC49_9FIRM</name>
<dbReference type="Gene3D" id="2.115.10.20">
    <property type="entry name" value="Glycosyl hydrolase domain, family 43"/>
    <property type="match status" value="1"/>
</dbReference>
<dbReference type="PANTHER" id="PTHR42812">
    <property type="entry name" value="BETA-XYLOSIDASE"/>
    <property type="match status" value="1"/>
</dbReference>
<dbReference type="CDD" id="cd09001">
    <property type="entry name" value="GH43_FsAxh1-like"/>
    <property type="match status" value="1"/>
</dbReference>
<protein>
    <submittedName>
        <fullName evidence="8">Acetyl xylan esterase</fullName>
    </submittedName>
</protein>
<feature type="active site" description="Proton donor" evidence="4">
    <location>
        <position position="176"/>
    </location>
</feature>
<dbReference type="Gene3D" id="2.60.120.200">
    <property type="match status" value="1"/>
</dbReference>
<evidence type="ECO:0000313" key="8">
    <source>
        <dbReference type="EMBL" id="HCL03908.1"/>
    </source>
</evidence>
<evidence type="ECO:0000256" key="2">
    <source>
        <dbReference type="ARBA" id="ARBA00022801"/>
    </source>
</evidence>
<evidence type="ECO:0000256" key="3">
    <source>
        <dbReference type="ARBA" id="ARBA00023295"/>
    </source>
</evidence>